<keyword evidence="2" id="KW-0812">Transmembrane</keyword>
<feature type="transmembrane region" description="Helical" evidence="2">
    <location>
        <begin position="49"/>
        <end position="71"/>
    </location>
</feature>
<gene>
    <name evidence="3" type="ORF">Acor_39230</name>
</gene>
<feature type="region of interest" description="Disordered" evidence="1">
    <location>
        <begin position="84"/>
        <end position="227"/>
    </location>
</feature>
<keyword evidence="4" id="KW-1185">Reference proteome</keyword>
<evidence type="ECO:0000256" key="1">
    <source>
        <dbReference type="SAM" id="MobiDB-lite"/>
    </source>
</evidence>
<feature type="compositionally biased region" description="Acidic residues" evidence="1">
    <location>
        <begin position="159"/>
        <end position="168"/>
    </location>
</feature>
<protein>
    <submittedName>
        <fullName evidence="3">Uncharacterized protein</fullName>
    </submittedName>
</protein>
<dbReference type="PRINTS" id="PR01217">
    <property type="entry name" value="PRICHEXTENSN"/>
</dbReference>
<dbReference type="Proteomes" id="UP000334990">
    <property type="component" value="Unassembled WGS sequence"/>
</dbReference>
<evidence type="ECO:0000313" key="3">
    <source>
        <dbReference type="EMBL" id="GES01858.1"/>
    </source>
</evidence>
<feature type="compositionally biased region" description="Low complexity" evidence="1">
    <location>
        <begin position="196"/>
        <end position="210"/>
    </location>
</feature>
<sequence length="227" mass="22933">MTIPPDEYGALLRRAMRAEADSVVPSPEGLEIIRHRIDNRGFNGLRNIFWWRIGASVAAAALVAGTVVMVVPGLRDQVETSIGLTTGDESGQVPEIGATQQPPPPQPTAPLVVLPPSPSVSGEVSAESTHTAPPSPTAAADTPDPCASPTTTPTIVEPEPNDGEDCPPDESSPSPTPTPKPTPSETPSPPSPSPTPSGCSGDGCSTSPSPLASSGPTESAGGLSPSS</sequence>
<feature type="compositionally biased region" description="Low complexity" evidence="1">
    <location>
        <begin position="119"/>
        <end position="158"/>
    </location>
</feature>
<evidence type="ECO:0000313" key="4">
    <source>
        <dbReference type="Proteomes" id="UP000334990"/>
    </source>
</evidence>
<dbReference type="AlphaFoldDB" id="A0A5M3W5N8"/>
<evidence type="ECO:0000256" key="2">
    <source>
        <dbReference type="SAM" id="Phobius"/>
    </source>
</evidence>
<dbReference type="EMBL" id="BLAD01000053">
    <property type="protein sequence ID" value="GES01858.1"/>
    <property type="molecule type" value="Genomic_DNA"/>
</dbReference>
<comment type="caution">
    <text evidence="3">The sequence shown here is derived from an EMBL/GenBank/DDBJ whole genome shotgun (WGS) entry which is preliminary data.</text>
</comment>
<accession>A0A5M3W5N8</accession>
<proteinExistence type="predicted"/>
<feature type="compositionally biased region" description="Pro residues" evidence="1">
    <location>
        <begin position="174"/>
        <end position="195"/>
    </location>
</feature>
<keyword evidence="2" id="KW-0472">Membrane</keyword>
<reference evidence="3 4" key="1">
    <citation type="submission" date="2019-10" db="EMBL/GenBank/DDBJ databases">
        <title>Whole genome shotgun sequence of Acrocarpospora corrugata NBRC 13972.</title>
        <authorList>
            <person name="Ichikawa N."/>
            <person name="Kimura A."/>
            <person name="Kitahashi Y."/>
            <person name="Komaki H."/>
            <person name="Oguchi A."/>
        </authorList>
    </citation>
    <scope>NUCLEOTIDE SEQUENCE [LARGE SCALE GENOMIC DNA]</scope>
    <source>
        <strain evidence="3 4">NBRC 13972</strain>
    </source>
</reference>
<feature type="compositionally biased region" description="Pro residues" evidence="1">
    <location>
        <begin position="101"/>
        <end position="118"/>
    </location>
</feature>
<keyword evidence="2" id="KW-1133">Transmembrane helix</keyword>
<dbReference type="OrthoDB" id="3483857at2"/>
<dbReference type="RefSeq" id="WP_155338117.1">
    <property type="nucleotide sequence ID" value="NZ_BAAABN010000030.1"/>
</dbReference>
<name>A0A5M3W5N8_9ACTN</name>
<organism evidence="3 4">
    <name type="scientific">Acrocarpospora corrugata</name>
    <dbReference type="NCBI Taxonomy" id="35763"/>
    <lineage>
        <taxon>Bacteria</taxon>
        <taxon>Bacillati</taxon>
        <taxon>Actinomycetota</taxon>
        <taxon>Actinomycetes</taxon>
        <taxon>Streptosporangiales</taxon>
        <taxon>Streptosporangiaceae</taxon>
        <taxon>Acrocarpospora</taxon>
    </lineage>
</organism>